<sequence>MNYRHAFHAGNHADVLKHLVLARVLDHLRLKDKPFRALDAFAGLGVYDLEADEAARTGEWREGWGRMAAPFAPDVEALLAPYRAAVAAVQARDGATAYPGSPALIREALRPGDKGVFVELHPADAATLQDRYARDPRAKVMSLDGWTAINAQIPPPERRGLVLIDPPYEVPGEIERLGAHLARAVAKWPTGVFLAWYPIKDTEALDRMVRDLDAALPRPALRLDLLIERPGDPTRLTGSGLIVVNPPWRLAEEAMLFLPALAERLARHEFGGFRCDPIGPAA</sequence>
<comment type="function">
    <text evidence="1">Specifically methylates the adenine in position 2030 of 23S rRNA.</text>
</comment>
<evidence type="ECO:0000256" key="1">
    <source>
        <dbReference type="HAMAP-Rule" id="MF_00934"/>
    </source>
</evidence>
<dbReference type="HOGENOM" id="CLU_061769_0_0_5"/>
<dbReference type="Pfam" id="PF04378">
    <property type="entry name" value="RsmJ"/>
    <property type="match status" value="1"/>
</dbReference>
<keyword evidence="3" id="KW-1185">Reference proteome</keyword>
<name>A0A089NV90_9HYPH</name>
<dbReference type="InterPro" id="IPR007473">
    <property type="entry name" value="RlmJ"/>
</dbReference>
<keyword evidence="1" id="KW-0694">RNA-binding</keyword>
<dbReference type="AlphaFoldDB" id="A0A089NV90"/>
<keyword evidence="1" id="KW-0698">rRNA processing</keyword>
<comment type="similarity">
    <text evidence="1">Belongs to the RlmJ family.</text>
</comment>
<dbReference type="Gene3D" id="3.40.50.150">
    <property type="entry name" value="Vaccinia Virus protein VP39"/>
    <property type="match status" value="1"/>
</dbReference>
<evidence type="ECO:0000313" key="2">
    <source>
        <dbReference type="EMBL" id="AIQ90440.1"/>
    </source>
</evidence>
<feature type="site" description="Interaction with substrate rRNA" evidence="1">
    <location>
        <position position="3"/>
    </location>
</feature>
<feature type="binding site" evidence="1">
    <location>
        <position position="165"/>
    </location>
    <ligand>
        <name>S-adenosyl-L-methionine</name>
        <dbReference type="ChEBI" id="CHEBI:59789"/>
    </ligand>
</feature>
<accession>A0A089NV90</accession>
<feature type="binding site" evidence="1">
    <location>
        <position position="101"/>
    </location>
    <ligand>
        <name>S-adenosyl-L-methionine</name>
        <dbReference type="ChEBI" id="CHEBI:59789"/>
    </ligand>
</feature>
<keyword evidence="1" id="KW-0808">Transferase</keyword>
<dbReference type="PANTHER" id="PTHR37426">
    <property type="entry name" value="RIBOSOMAL RNA LARGE SUBUNIT METHYLTRANSFERASE J"/>
    <property type="match status" value="1"/>
</dbReference>
<dbReference type="GO" id="GO:0005829">
    <property type="term" value="C:cytosol"/>
    <property type="evidence" value="ECO:0007669"/>
    <property type="project" value="TreeGrafter"/>
</dbReference>
<organism evidence="2 3">
    <name type="scientific">Methylobacterium oryzae CBMB20</name>
    <dbReference type="NCBI Taxonomy" id="693986"/>
    <lineage>
        <taxon>Bacteria</taxon>
        <taxon>Pseudomonadati</taxon>
        <taxon>Pseudomonadota</taxon>
        <taxon>Alphaproteobacteria</taxon>
        <taxon>Hyphomicrobiales</taxon>
        <taxon>Methylobacteriaceae</taxon>
        <taxon>Methylobacterium</taxon>
    </lineage>
</organism>
<keyword evidence="1" id="KW-0489">Methyltransferase</keyword>
<dbReference type="HAMAP" id="MF_00934">
    <property type="entry name" value="23SrRNA_methyltr_J"/>
    <property type="match status" value="1"/>
</dbReference>
<dbReference type="PANTHER" id="PTHR37426:SF1">
    <property type="entry name" value="RIBOSOMAL RNA LARGE SUBUNIT METHYLTRANSFERASE J"/>
    <property type="match status" value="1"/>
</dbReference>
<dbReference type="SUPFAM" id="SSF53335">
    <property type="entry name" value="S-adenosyl-L-methionine-dependent methyltransferases"/>
    <property type="match status" value="1"/>
</dbReference>
<feature type="active site" description="Proton acceptor" evidence="1">
    <location>
        <position position="165"/>
    </location>
</feature>
<gene>
    <name evidence="2" type="primary">yhiR</name>
    <name evidence="1" type="synonym">rlmJ</name>
    <name evidence="2" type="ORF">MOC_2685</name>
</gene>
<reference evidence="2 3" key="1">
    <citation type="journal article" date="2014" name="PLoS ONE">
        <title>Genome Information of Methylobacterium oryzae, a Plant-Probiotic Methylotroph in the Phyllosphere.</title>
        <authorList>
            <person name="Kwak M.J."/>
            <person name="Jeong H."/>
            <person name="Madhaiyan M."/>
            <person name="Lee Y."/>
            <person name="Sa T.M."/>
            <person name="Oh T.K."/>
            <person name="Kim J.F."/>
        </authorList>
    </citation>
    <scope>NUCLEOTIDE SEQUENCE [LARGE SCALE GENOMIC DNA]</scope>
    <source>
        <strain evidence="2 3">CBMB20</strain>
    </source>
</reference>
<dbReference type="InterPro" id="IPR029063">
    <property type="entry name" value="SAM-dependent_MTases_sf"/>
</dbReference>
<dbReference type="GO" id="GO:0003723">
    <property type="term" value="F:RNA binding"/>
    <property type="evidence" value="ECO:0007669"/>
    <property type="project" value="UniProtKB-UniRule"/>
</dbReference>
<dbReference type="EMBL" id="CP003811">
    <property type="protein sequence ID" value="AIQ90440.1"/>
    <property type="molecule type" value="Genomic_DNA"/>
</dbReference>
<dbReference type="RefSeq" id="WP_043384946.1">
    <property type="nucleotide sequence ID" value="NZ_CP003811.1"/>
</dbReference>
<dbReference type="STRING" id="693986.MOC_2685"/>
<dbReference type="KEGG" id="mor:MOC_2685"/>
<feature type="binding site" evidence="1">
    <location>
        <begin position="144"/>
        <end position="145"/>
    </location>
    <ligand>
        <name>S-adenosyl-L-methionine</name>
        <dbReference type="ChEBI" id="CHEBI:59789"/>
    </ligand>
</feature>
<keyword evidence="1" id="KW-0949">S-adenosyl-L-methionine</keyword>
<dbReference type="GO" id="GO:0070475">
    <property type="term" value="P:rRNA base methylation"/>
    <property type="evidence" value="ECO:0007669"/>
    <property type="project" value="UniProtKB-UniRule"/>
</dbReference>
<feature type="binding site" evidence="1">
    <location>
        <position position="119"/>
    </location>
    <ligand>
        <name>S-adenosyl-L-methionine</name>
        <dbReference type="ChEBI" id="CHEBI:59789"/>
    </ligand>
</feature>
<dbReference type="GO" id="GO:0036307">
    <property type="term" value="F:23S rRNA (adenine(2030)-N(6))-methyltransferase activity"/>
    <property type="evidence" value="ECO:0007669"/>
    <property type="project" value="UniProtKB-UniRule"/>
</dbReference>
<feature type="binding site" evidence="1">
    <location>
        <position position="18"/>
    </location>
    <ligand>
        <name>S-adenosyl-L-methionine</name>
        <dbReference type="ChEBI" id="CHEBI:59789"/>
    </ligand>
</feature>
<feature type="binding site" evidence="1">
    <location>
        <position position="41"/>
    </location>
    <ligand>
        <name>S-adenosyl-L-methionine</name>
        <dbReference type="ChEBI" id="CHEBI:59789"/>
    </ligand>
</feature>
<comment type="catalytic activity">
    <reaction evidence="1">
        <text>adenosine(2030) in 23S rRNA + S-adenosyl-L-methionine = N(6)-methyladenosine(2030) in 23S rRNA + S-adenosyl-L-homocysteine + H(+)</text>
        <dbReference type="Rhea" id="RHEA:43736"/>
        <dbReference type="Rhea" id="RHEA-COMP:10668"/>
        <dbReference type="Rhea" id="RHEA-COMP:10669"/>
        <dbReference type="ChEBI" id="CHEBI:15378"/>
        <dbReference type="ChEBI" id="CHEBI:57856"/>
        <dbReference type="ChEBI" id="CHEBI:59789"/>
        <dbReference type="ChEBI" id="CHEBI:74411"/>
        <dbReference type="ChEBI" id="CHEBI:74449"/>
        <dbReference type="EC" id="2.1.1.266"/>
    </reaction>
</comment>
<dbReference type="EC" id="2.1.1.266" evidence="1"/>
<dbReference type="Proteomes" id="UP000029492">
    <property type="component" value="Chromosome"/>
</dbReference>
<protein>
    <recommendedName>
        <fullName evidence="1">Ribosomal RNA large subunit methyltransferase J</fullName>
        <ecNumber evidence="1">2.1.1.266</ecNumber>
    </recommendedName>
    <alternativeName>
        <fullName evidence="1">23S rRNA (adenine(2030)-N6)-methyltransferase</fullName>
    </alternativeName>
    <alternativeName>
        <fullName evidence="1">23S rRNA m6A2030 methyltransferase</fullName>
    </alternativeName>
</protein>
<dbReference type="eggNOG" id="COG2961">
    <property type="taxonomic scope" value="Bacteria"/>
</dbReference>
<proteinExistence type="inferred from homology"/>
<comment type="subunit">
    <text evidence="1">Monomer.</text>
</comment>
<evidence type="ECO:0000313" key="3">
    <source>
        <dbReference type="Proteomes" id="UP000029492"/>
    </source>
</evidence>